<proteinExistence type="predicted"/>
<sequence length="474" mass="54614">MVVFRACTVQLLSKLTESNIRSLENRNEPIQIKCPSCNAQIITDVRNRWHCFSCISRRPIHFCPACDNRQVTLLNGRIYAHENEMVLVAFVIDYNLLMKYKTFNKLYYCKWTALKGCLSGDDQIASSSTFGSTEIVETIGRQGELIEFVNEVPIIYNYDDDITIRFELFAADKSVSSSVCSDSRRNSDTIVRFRSSNEILFWDFVDSFECELNAVIHRGRLSEEEDERIREGSAGRFTVISERVPIGRFFSEKQIRMEISISQLEKRGKMKYTDLEIYLSIHRWKKFKRRLYYHLSISKNGTTHFNKVIYFTLRNAANGDIIGETDLLYSHLVADGKVNLKLRSHDISTNILFGVSKRSFHPVGVLHVNFYMDNSAMSCPSRSSTEYRHRSSIELSSSLSSTEDRCQHLTKNIDEEEMRFSPSFGNVMLASGRTQAYLLSLLAPTIEVRLRQPSIRSVNSLTDNNFYKCASNNF</sequence>
<accession>A0A1I8EIN2</accession>
<protein>
    <submittedName>
        <fullName evidence="1">Uncharacterized protein</fullName>
    </submittedName>
</protein>
<dbReference type="AlphaFoldDB" id="A0A1I8EIN2"/>
<name>A0A1I8EIN2_WUCBA</name>
<organism evidence="1">
    <name type="scientific">Wuchereria bancrofti</name>
    <dbReference type="NCBI Taxonomy" id="6293"/>
    <lineage>
        <taxon>Eukaryota</taxon>
        <taxon>Metazoa</taxon>
        <taxon>Ecdysozoa</taxon>
        <taxon>Nematoda</taxon>
        <taxon>Chromadorea</taxon>
        <taxon>Rhabditida</taxon>
        <taxon>Spirurina</taxon>
        <taxon>Spiruromorpha</taxon>
        <taxon>Filarioidea</taxon>
        <taxon>Onchocercidae</taxon>
        <taxon>Wuchereria</taxon>
    </lineage>
</organism>
<reference evidence="1" key="1">
    <citation type="submission" date="2016-11" db="UniProtKB">
        <authorList>
            <consortium name="WormBaseParasite"/>
        </authorList>
    </citation>
    <scope>IDENTIFICATION</scope>
    <source>
        <strain evidence="1">pt0022</strain>
    </source>
</reference>
<dbReference type="STRING" id="6293.A0A1I8EIN2"/>
<evidence type="ECO:0000313" key="1">
    <source>
        <dbReference type="WBParaSite" id="maker-PairedContig_2336-snap-gene-0.7-mRNA-1"/>
    </source>
</evidence>
<dbReference type="WBParaSite" id="maker-PairedContig_2336-snap-gene-0.7-mRNA-1">
    <property type="protein sequence ID" value="maker-PairedContig_2336-snap-gene-0.7-mRNA-1"/>
    <property type="gene ID" value="maker-PairedContig_2336-snap-gene-0.7"/>
</dbReference>